<dbReference type="eggNOG" id="COG5301">
    <property type="taxonomic scope" value="Bacteria"/>
</dbReference>
<sequence>MGAFTIMITNKGKALQAKAQTGVELQYTRFRVGDGQLGGRPISDLTGLINPVMSLPISKLQTRPGGRAVVGTVMTNKDVTTGFFFRELGIYAQDPDVGEILYCYGNAGETADYIPAKGGSNIIEEPIDISTIVGNASNVTAGIDESLVWASHDDVEKSLADSKAYTDQKAKDLNDELATVKQSGANGKSKLETTIIAKKGTVSKKGDVAEFDELDAGIKSIPVGIDTSDATATAAEIISGKTVYVKGAKMTGTMPDHGALVITPSGLADVVIPDGRHAGSRVARVNVPADRVRNDTNIAGVQGTMPFRSAENVHMPSTEQTVWPGDRVFVKPPYGYYDGASWVTAPAPQLKPENILKEANILGVQGTAERAVPGRISITYYSGQRPNVPGEKTFFELATIPAGVKLITLTKPDCRSFVFWAHGFIGFLLRDDLGNEIDIASSSITVSIDSFVLDFYSRTASASGTSDGHAVFSRNIQPEFNQNSTMKLGYTIRSGDSGVSYFDANFTITHM</sequence>
<name>S9SNR0_PAEAL</name>
<dbReference type="InterPro" id="IPR022225">
    <property type="entry name" value="Phage_tail_fibre_N"/>
</dbReference>
<accession>S9SNR0</accession>
<protein>
    <recommendedName>
        <fullName evidence="1">Phage tail fibre protein N-terminal domain-containing protein</fullName>
    </recommendedName>
</protein>
<gene>
    <name evidence="2" type="ORF">PAALTS15_09815</name>
</gene>
<evidence type="ECO:0000313" key="2">
    <source>
        <dbReference type="EMBL" id="EPY07412.1"/>
    </source>
</evidence>
<dbReference type="Proteomes" id="UP000015344">
    <property type="component" value="Unassembled WGS sequence"/>
</dbReference>
<proteinExistence type="predicted"/>
<dbReference type="PATRIC" id="fig|1117108.3.peg.2037"/>
<evidence type="ECO:0000313" key="3">
    <source>
        <dbReference type="Proteomes" id="UP000015344"/>
    </source>
</evidence>
<comment type="caution">
    <text evidence="2">The sequence shown here is derived from an EMBL/GenBank/DDBJ whole genome shotgun (WGS) entry which is preliminary data.</text>
</comment>
<dbReference type="Pfam" id="PF12571">
    <property type="entry name" value="Phage_tail_fib"/>
    <property type="match status" value="1"/>
</dbReference>
<organism evidence="2 3">
    <name type="scientific">Paenibacillus alvei TS-15</name>
    <dbReference type="NCBI Taxonomy" id="1117108"/>
    <lineage>
        <taxon>Bacteria</taxon>
        <taxon>Bacillati</taxon>
        <taxon>Bacillota</taxon>
        <taxon>Bacilli</taxon>
        <taxon>Bacillales</taxon>
        <taxon>Paenibacillaceae</taxon>
        <taxon>Paenibacillus</taxon>
    </lineage>
</organism>
<evidence type="ECO:0000259" key="1">
    <source>
        <dbReference type="Pfam" id="PF12571"/>
    </source>
</evidence>
<dbReference type="AlphaFoldDB" id="S9SNR0"/>
<feature type="domain" description="Phage tail fibre protein N-terminal" evidence="1">
    <location>
        <begin position="3"/>
        <end position="152"/>
    </location>
</feature>
<reference evidence="2 3" key="1">
    <citation type="submission" date="2013-05" db="EMBL/GenBank/DDBJ databases">
        <authorList>
            <person name="Strain E.A."/>
            <person name="Brown E."/>
            <person name="Allard M.W."/>
            <person name="Luo Y.L."/>
        </authorList>
    </citation>
    <scope>NUCLEOTIDE SEQUENCE [LARGE SCALE GENOMIC DNA]</scope>
    <source>
        <strain evidence="2 3">TS-15</strain>
    </source>
</reference>
<dbReference type="EMBL" id="ATMT01000043">
    <property type="protein sequence ID" value="EPY07412.1"/>
    <property type="molecule type" value="Genomic_DNA"/>
</dbReference>